<evidence type="ECO:0000256" key="3">
    <source>
        <dbReference type="ARBA" id="ARBA00022692"/>
    </source>
</evidence>
<dbReference type="GO" id="GO:0000139">
    <property type="term" value="C:Golgi membrane"/>
    <property type="evidence" value="ECO:0007669"/>
    <property type="project" value="UniProtKB-SubCell"/>
</dbReference>
<gene>
    <name evidence="7" type="ORF">ANANG_G00072720</name>
</gene>
<evidence type="ECO:0000256" key="1">
    <source>
        <dbReference type="ARBA" id="ARBA00004141"/>
    </source>
</evidence>
<comment type="subcellular location">
    <subcellularLocation>
        <location evidence="1">Membrane</location>
        <topology evidence="1">Multi-pass membrane protein</topology>
    </subcellularLocation>
</comment>
<evidence type="ECO:0000256" key="6">
    <source>
        <dbReference type="SAM" id="Phobius"/>
    </source>
</evidence>
<dbReference type="GO" id="GO:0015165">
    <property type="term" value="F:pyrimidine nucleotide-sugar transmembrane transporter activity"/>
    <property type="evidence" value="ECO:0007669"/>
    <property type="project" value="InterPro"/>
</dbReference>
<organism evidence="7 8">
    <name type="scientific">Anguilla anguilla</name>
    <name type="common">European freshwater eel</name>
    <name type="synonym">Muraena anguilla</name>
    <dbReference type="NCBI Taxonomy" id="7936"/>
    <lineage>
        <taxon>Eukaryota</taxon>
        <taxon>Metazoa</taxon>
        <taxon>Chordata</taxon>
        <taxon>Craniata</taxon>
        <taxon>Vertebrata</taxon>
        <taxon>Euteleostomi</taxon>
        <taxon>Actinopterygii</taxon>
        <taxon>Neopterygii</taxon>
        <taxon>Teleostei</taxon>
        <taxon>Anguilliformes</taxon>
        <taxon>Anguillidae</taxon>
        <taxon>Anguilla</taxon>
    </lineage>
</organism>
<dbReference type="Pfam" id="PF04142">
    <property type="entry name" value="Nuc_sug_transp"/>
    <property type="match status" value="1"/>
</dbReference>
<sequence length="165" mass="17233">MQAHMDPGSFQVLGNLKIGCTALLYRGCLGRRLRPRQWLALALLTGAGVCHSYASLGPGGGRWGSRGTGGGGGRPDPARRLHVSSWGLLLVLSYCAISGLAAVYTELILKAQRLPLSLQNLFLYVFGVAVNGAAHLAGAGGDRGFLEGYSATVWAIVAGRRPTAS</sequence>
<dbReference type="PANTHER" id="PTHR10231">
    <property type="entry name" value="NUCLEOTIDE-SUGAR TRANSMEMBRANE TRANSPORTER"/>
    <property type="match status" value="1"/>
</dbReference>
<proteinExistence type="predicted"/>
<evidence type="ECO:0000256" key="5">
    <source>
        <dbReference type="ARBA" id="ARBA00023136"/>
    </source>
</evidence>
<keyword evidence="2" id="KW-0813">Transport</keyword>
<keyword evidence="3 6" id="KW-0812">Transmembrane</keyword>
<feature type="transmembrane region" description="Helical" evidence="6">
    <location>
        <begin position="121"/>
        <end position="140"/>
    </location>
</feature>
<comment type="caution">
    <text evidence="7">The sequence shown here is derived from an EMBL/GenBank/DDBJ whole genome shotgun (WGS) entry which is preliminary data.</text>
</comment>
<dbReference type="Proteomes" id="UP001044222">
    <property type="component" value="Unassembled WGS sequence"/>
</dbReference>
<dbReference type="AlphaFoldDB" id="A0A9D3MQQ1"/>
<name>A0A9D3MQQ1_ANGAN</name>
<dbReference type="InterPro" id="IPR007271">
    <property type="entry name" value="Nuc_sug_transpt"/>
</dbReference>
<keyword evidence="2" id="KW-0762">Sugar transport</keyword>
<keyword evidence="5 6" id="KW-0472">Membrane</keyword>
<accession>A0A9D3MQQ1</accession>
<dbReference type="EMBL" id="JAFIRN010000003">
    <property type="protein sequence ID" value="KAG5853384.1"/>
    <property type="molecule type" value="Genomic_DNA"/>
</dbReference>
<evidence type="ECO:0000256" key="4">
    <source>
        <dbReference type="ARBA" id="ARBA00022989"/>
    </source>
</evidence>
<evidence type="ECO:0000313" key="8">
    <source>
        <dbReference type="Proteomes" id="UP001044222"/>
    </source>
</evidence>
<evidence type="ECO:0000313" key="7">
    <source>
        <dbReference type="EMBL" id="KAG5853384.1"/>
    </source>
</evidence>
<keyword evidence="8" id="KW-1185">Reference proteome</keyword>
<evidence type="ECO:0000256" key="2">
    <source>
        <dbReference type="ARBA" id="ARBA00022597"/>
    </source>
</evidence>
<keyword evidence="4 6" id="KW-1133">Transmembrane helix</keyword>
<feature type="transmembrane region" description="Helical" evidence="6">
    <location>
        <begin position="38"/>
        <end position="56"/>
    </location>
</feature>
<feature type="transmembrane region" description="Helical" evidence="6">
    <location>
        <begin position="86"/>
        <end position="109"/>
    </location>
</feature>
<reference evidence="7" key="1">
    <citation type="submission" date="2021-01" db="EMBL/GenBank/DDBJ databases">
        <title>A chromosome-scale assembly of European eel, Anguilla anguilla.</title>
        <authorList>
            <person name="Henkel C."/>
            <person name="Jong-Raadsen S.A."/>
            <person name="Dufour S."/>
            <person name="Weltzien F.-A."/>
            <person name="Palstra A.P."/>
            <person name="Pelster B."/>
            <person name="Spaink H.P."/>
            <person name="Van Den Thillart G.E."/>
            <person name="Jansen H."/>
            <person name="Zahm M."/>
            <person name="Klopp C."/>
            <person name="Cedric C."/>
            <person name="Louis A."/>
            <person name="Berthelot C."/>
            <person name="Parey E."/>
            <person name="Roest Crollius H."/>
            <person name="Montfort J."/>
            <person name="Robinson-Rechavi M."/>
            <person name="Bucao C."/>
            <person name="Bouchez O."/>
            <person name="Gislard M."/>
            <person name="Lluch J."/>
            <person name="Milhes M."/>
            <person name="Lampietro C."/>
            <person name="Lopez Roques C."/>
            <person name="Donnadieu C."/>
            <person name="Braasch I."/>
            <person name="Desvignes T."/>
            <person name="Postlethwait J."/>
            <person name="Bobe J."/>
            <person name="Guiguen Y."/>
            <person name="Dirks R."/>
        </authorList>
    </citation>
    <scope>NUCLEOTIDE SEQUENCE</scope>
    <source>
        <strain evidence="7">Tag_6206</strain>
        <tissue evidence="7">Liver</tissue>
    </source>
</reference>
<protein>
    <submittedName>
        <fullName evidence="7">Uncharacterized protein</fullName>
    </submittedName>
</protein>